<sequence length="79" mass="8722">MNKQKTWGWTKLKVGQVVKVQRDEGIPADLLLLSSSEPAGMAYIETSNLDGESNLKIRQALPCTAFATSDQNIEVIIFI</sequence>
<dbReference type="WBParaSite" id="TCNE_0000437901-mRNA-1">
    <property type="protein sequence ID" value="TCNE_0000437901-mRNA-1"/>
    <property type="gene ID" value="TCNE_0000437901"/>
</dbReference>
<name>A0A183U7A9_TOXCA</name>
<dbReference type="InterPro" id="IPR008250">
    <property type="entry name" value="ATPase_P-typ_transduc_dom_A_sf"/>
</dbReference>
<dbReference type="EMBL" id="UYWY01007285">
    <property type="protein sequence ID" value="VDM30096.1"/>
    <property type="molecule type" value="Genomic_DNA"/>
</dbReference>
<keyword evidence="2" id="KW-1185">Reference proteome</keyword>
<dbReference type="GO" id="GO:0005802">
    <property type="term" value="C:trans-Golgi network"/>
    <property type="evidence" value="ECO:0007669"/>
    <property type="project" value="TreeGrafter"/>
</dbReference>
<dbReference type="SUPFAM" id="SSF81653">
    <property type="entry name" value="Calcium ATPase, transduction domain A"/>
    <property type="match status" value="1"/>
</dbReference>
<dbReference type="AlphaFoldDB" id="A0A183U7A9"/>
<dbReference type="GO" id="GO:0140326">
    <property type="term" value="F:ATPase-coupled intramembrane lipid transporter activity"/>
    <property type="evidence" value="ECO:0007669"/>
    <property type="project" value="TreeGrafter"/>
</dbReference>
<reference evidence="3" key="1">
    <citation type="submission" date="2016-06" db="UniProtKB">
        <authorList>
            <consortium name="WormBaseParasite"/>
        </authorList>
    </citation>
    <scope>IDENTIFICATION</scope>
</reference>
<evidence type="ECO:0000313" key="3">
    <source>
        <dbReference type="WBParaSite" id="TCNE_0000437901-mRNA-1"/>
    </source>
</evidence>
<dbReference type="PANTHER" id="PTHR24092:SF150">
    <property type="entry name" value="PHOSPHOLIPID-TRANSPORTING ATPASE"/>
    <property type="match status" value="1"/>
</dbReference>
<protein>
    <submittedName>
        <fullName evidence="3">Ethanolamine utilization protein EutN</fullName>
    </submittedName>
</protein>
<reference evidence="1 2" key="2">
    <citation type="submission" date="2018-11" db="EMBL/GenBank/DDBJ databases">
        <authorList>
            <consortium name="Pathogen Informatics"/>
        </authorList>
    </citation>
    <scope>NUCLEOTIDE SEQUENCE [LARGE SCALE GENOMIC DNA]</scope>
</reference>
<dbReference type="GO" id="GO:0005886">
    <property type="term" value="C:plasma membrane"/>
    <property type="evidence" value="ECO:0007669"/>
    <property type="project" value="TreeGrafter"/>
</dbReference>
<dbReference type="GO" id="GO:0045332">
    <property type="term" value="P:phospholipid translocation"/>
    <property type="evidence" value="ECO:0007669"/>
    <property type="project" value="TreeGrafter"/>
</dbReference>
<evidence type="ECO:0000313" key="2">
    <source>
        <dbReference type="Proteomes" id="UP000050794"/>
    </source>
</evidence>
<proteinExistence type="predicted"/>
<dbReference type="Gene3D" id="2.70.150.10">
    <property type="entry name" value="Calcium-transporting ATPase, cytoplasmic transduction domain A"/>
    <property type="match status" value="1"/>
</dbReference>
<evidence type="ECO:0000313" key="1">
    <source>
        <dbReference type="EMBL" id="VDM30096.1"/>
    </source>
</evidence>
<organism evidence="2 3">
    <name type="scientific">Toxocara canis</name>
    <name type="common">Canine roundworm</name>
    <dbReference type="NCBI Taxonomy" id="6265"/>
    <lineage>
        <taxon>Eukaryota</taxon>
        <taxon>Metazoa</taxon>
        <taxon>Ecdysozoa</taxon>
        <taxon>Nematoda</taxon>
        <taxon>Chromadorea</taxon>
        <taxon>Rhabditida</taxon>
        <taxon>Spirurina</taxon>
        <taxon>Ascaridomorpha</taxon>
        <taxon>Ascaridoidea</taxon>
        <taxon>Toxocaridae</taxon>
        <taxon>Toxocara</taxon>
    </lineage>
</organism>
<dbReference type="PANTHER" id="PTHR24092">
    <property type="entry name" value="PROBABLE PHOSPHOLIPID-TRANSPORTING ATPASE"/>
    <property type="match status" value="1"/>
</dbReference>
<dbReference type="Proteomes" id="UP000050794">
    <property type="component" value="Unassembled WGS sequence"/>
</dbReference>
<accession>A0A183U7A9</accession>
<gene>
    <name evidence="1" type="ORF">TCNE_LOCUS4379</name>
</gene>